<dbReference type="RefSeq" id="WP_135517920.1">
    <property type="nucleotide sequence ID" value="NZ_PVSN01000003.1"/>
</dbReference>
<keyword evidence="1" id="KW-0472">Membrane</keyword>
<accession>A0A4Z0S0M1</accession>
<evidence type="ECO:0000313" key="2">
    <source>
        <dbReference type="EMBL" id="TGE75951.1"/>
    </source>
</evidence>
<dbReference type="OrthoDB" id="2146549at2"/>
<comment type="similarity">
    <text evidence="1">Belongs to the DedA family.</text>
</comment>
<dbReference type="PANTHER" id="PTHR30353:SF0">
    <property type="entry name" value="TRANSMEMBRANE PROTEIN"/>
    <property type="match status" value="1"/>
</dbReference>
<keyword evidence="1" id="KW-1133">Transmembrane helix</keyword>
<comment type="caution">
    <text evidence="2">The sequence shown here is derived from an EMBL/GenBank/DDBJ whole genome shotgun (WGS) entry which is preliminary data.</text>
</comment>
<dbReference type="EMBL" id="PVSN01000003">
    <property type="protein sequence ID" value="TGE75951.1"/>
    <property type="molecule type" value="Genomic_DNA"/>
</dbReference>
<dbReference type="InterPro" id="IPR032818">
    <property type="entry name" value="DedA-like"/>
</dbReference>
<protein>
    <submittedName>
        <fullName evidence="2">DedA family protein</fullName>
    </submittedName>
</protein>
<evidence type="ECO:0000313" key="3">
    <source>
        <dbReference type="Proteomes" id="UP000297646"/>
    </source>
</evidence>
<reference evidence="2 3" key="1">
    <citation type="submission" date="2018-03" db="EMBL/GenBank/DDBJ databases">
        <title>Genome sequencing of Weissella confusa isolates.</title>
        <authorList>
            <person name="Kajala I."/>
            <person name="Baruah R."/>
            <person name="Bergsveinson J."/>
            <person name="Juvonen R."/>
            <person name="Ziola B."/>
        </authorList>
    </citation>
    <scope>NUCLEOTIDE SEQUENCE [LARGE SCALE GENOMIC DNA]</scope>
    <source>
        <strain evidence="2 3">VTT E-062653</strain>
    </source>
</reference>
<feature type="transmembrane region" description="Helical" evidence="1">
    <location>
        <begin position="68"/>
        <end position="85"/>
    </location>
</feature>
<feature type="transmembrane region" description="Helical" evidence="1">
    <location>
        <begin position="179"/>
        <end position="201"/>
    </location>
</feature>
<proteinExistence type="inferred from homology"/>
<gene>
    <name evidence="2" type="ORF">C6P11_00365</name>
</gene>
<comment type="subcellular location">
    <subcellularLocation>
        <location evidence="1">Cell membrane</location>
        <topology evidence="1">Multi-pass membrane protein</topology>
    </subcellularLocation>
</comment>
<keyword evidence="1" id="KW-0812">Transmembrane</keyword>
<sequence length="206" mass="23449">MIELADVISVIQNPIVFIRPIMDNPWLVYPVLWAIVALESYFVLFAWMPAETTMFLAGSLAAHPDIPIELWLLWIDYLPMVYLGWQAKYKRGRKHKIKNARMDDTVAFFNSHASLAMLFGRYIPVLGIFIPIIAGESQCAADRFKNQNMAGTLIWVLGSTVIGFFLGSVPFFQQHFSILIVGIIIVPAGLYYLVNFVNSFFQHMRG</sequence>
<dbReference type="PANTHER" id="PTHR30353">
    <property type="entry name" value="INNER MEMBRANE PROTEIN DEDA-RELATED"/>
    <property type="match status" value="1"/>
</dbReference>
<feature type="transmembrane region" description="Helical" evidence="1">
    <location>
        <begin position="153"/>
        <end position="172"/>
    </location>
</feature>
<dbReference type="GO" id="GO:0005886">
    <property type="term" value="C:plasma membrane"/>
    <property type="evidence" value="ECO:0007669"/>
    <property type="project" value="UniProtKB-SubCell"/>
</dbReference>
<evidence type="ECO:0000256" key="1">
    <source>
        <dbReference type="RuleBase" id="RU367016"/>
    </source>
</evidence>
<dbReference type="Proteomes" id="UP000297646">
    <property type="component" value="Unassembled WGS sequence"/>
</dbReference>
<feature type="transmembrane region" description="Helical" evidence="1">
    <location>
        <begin position="106"/>
        <end position="133"/>
    </location>
</feature>
<dbReference type="AlphaFoldDB" id="A0A4Z0S0M1"/>
<organism evidence="2 3">
    <name type="scientific">Weissella confusa</name>
    <name type="common">Lactobacillus confusus</name>
    <dbReference type="NCBI Taxonomy" id="1583"/>
    <lineage>
        <taxon>Bacteria</taxon>
        <taxon>Bacillati</taxon>
        <taxon>Bacillota</taxon>
        <taxon>Bacilli</taxon>
        <taxon>Lactobacillales</taxon>
        <taxon>Lactobacillaceae</taxon>
        <taxon>Weissella</taxon>
    </lineage>
</organism>
<name>A0A4Z0S0M1_WEICO</name>
<keyword evidence="1" id="KW-1003">Cell membrane</keyword>
<feature type="transmembrane region" description="Helical" evidence="1">
    <location>
        <begin position="26"/>
        <end position="48"/>
    </location>
</feature>